<dbReference type="InterPro" id="IPR016518">
    <property type="entry name" value="Alpha-L-fucosidase"/>
</dbReference>
<evidence type="ECO:0000313" key="4">
    <source>
        <dbReference type="EMBL" id="MFD1988901.1"/>
    </source>
</evidence>
<dbReference type="Pfam" id="PF14498">
    <property type="entry name" value="Glyco_hyd_65N_2"/>
    <property type="match status" value="1"/>
</dbReference>
<dbReference type="PANTHER" id="PTHR31084:SF0">
    <property type="entry name" value="ALPHA-L-FUCOSIDASE 2"/>
    <property type="match status" value="1"/>
</dbReference>
<dbReference type="InterPro" id="IPR049053">
    <property type="entry name" value="AFCA-like_C"/>
</dbReference>
<dbReference type="RefSeq" id="WP_204827070.1">
    <property type="nucleotide sequence ID" value="NZ_JBHUGF010000006.1"/>
</dbReference>
<feature type="domain" description="Glycosyl hydrolase family 95 N-terminal" evidence="1">
    <location>
        <begin position="11"/>
        <end position="261"/>
    </location>
</feature>
<keyword evidence="4" id="KW-0378">Hydrolase</keyword>
<dbReference type="PIRSF" id="PIRSF007663">
    <property type="entry name" value="UCP007663"/>
    <property type="match status" value="1"/>
</dbReference>
<dbReference type="InterPro" id="IPR008928">
    <property type="entry name" value="6-hairpin_glycosidase_sf"/>
</dbReference>
<evidence type="ECO:0000313" key="5">
    <source>
        <dbReference type="Proteomes" id="UP001597403"/>
    </source>
</evidence>
<name>A0ABW4UR38_9BACL</name>
<dbReference type="Proteomes" id="UP001597403">
    <property type="component" value="Unassembled WGS sequence"/>
</dbReference>
<dbReference type="SUPFAM" id="SSF48208">
    <property type="entry name" value="Six-hairpin glycosidases"/>
    <property type="match status" value="1"/>
</dbReference>
<evidence type="ECO:0000259" key="1">
    <source>
        <dbReference type="Pfam" id="PF14498"/>
    </source>
</evidence>
<protein>
    <submittedName>
        <fullName evidence="4">Glycoside hydrolase N-terminal domain-containing protein</fullName>
    </submittedName>
</protein>
<feature type="domain" description="Glycosyl hydrolase family 95 catalytic" evidence="3">
    <location>
        <begin position="288"/>
        <end position="704"/>
    </location>
</feature>
<gene>
    <name evidence="4" type="ORF">ACFSGI_02790</name>
</gene>
<organism evidence="4 5">
    <name type="scientific">Paenibacillus nicotianae</name>
    <dbReference type="NCBI Taxonomy" id="1526551"/>
    <lineage>
        <taxon>Bacteria</taxon>
        <taxon>Bacillati</taxon>
        <taxon>Bacillota</taxon>
        <taxon>Bacilli</taxon>
        <taxon>Bacillales</taxon>
        <taxon>Paenibacillaceae</taxon>
        <taxon>Paenibacillus</taxon>
    </lineage>
</organism>
<evidence type="ECO:0000259" key="2">
    <source>
        <dbReference type="Pfam" id="PF21307"/>
    </source>
</evidence>
<proteinExistence type="predicted"/>
<dbReference type="Gene3D" id="1.50.10.10">
    <property type="match status" value="1"/>
</dbReference>
<evidence type="ECO:0000259" key="3">
    <source>
        <dbReference type="Pfam" id="PF22124"/>
    </source>
</evidence>
<accession>A0ABW4UR38</accession>
<dbReference type="Pfam" id="PF22124">
    <property type="entry name" value="Glyco_hydro_95_cat"/>
    <property type="match status" value="1"/>
</dbReference>
<dbReference type="InterPro" id="IPR027414">
    <property type="entry name" value="GH95_N_dom"/>
</dbReference>
<dbReference type="InterPro" id="IPR012341">
    <property type="entry name" value="6hp_glycosidase-like_sf"/>
</dbReference>
<sequence length="807" mass="92130">MDQNKQSLWKLWYNQPAQLWEEALPIGNGRLGGMVFGGTQHDRIQLNEDTLWSGRPRETVNPSSLAELSHVRELIFDNQLEKAQAIINTSMLGQDTEGYQPVGDLWVDIEYPSAQPDITDYRRELLVDQALTRTSWQADGHRIEKEVFVSHPHQAIVYRLRSNSEQPLSIRVRLDSVQPHQIKTQDHELSLAGYCLPSIEDYRRIEPPYAYHAEAEKGIQFHVGIKVFVDQGHIQAKDQHLFVEQAHEIMIVLSVVTNFEGYDQLPGSSGRVLSEECTAILDQAGNIGYESLLEQHLADYKSLFNRVELQLEDEQIQLASASDPNIPAHELPTDQRLQQYQQHRHDPELEALYFHYGRYLLISSSRPGSEPANLQGIWNEHVQAPWNSDYTTNINTQMNYWPAEVCQLSECHQPLFQMIEDLSQSGQEVAKVHYGAKGWTTHHNSDLWRLSVPTQGDASWAFWPLGGIWLCAHLWEHYEYHRDLDFLQETAYPILKEAAQFALDWLVEDREGYLVTVPSTSPENKFLTSSGEACSTSAASTMDMTLIRELFEHCITSTALLEVDQDWASQLQDAYKRLYPCHIGRHGQLQEWYKDYEEHEPGHRHVSHLYGLYPGHEINRYQTPELVEAARISLERRIQHGGGHTGWSCAWLINLYARLLDGETAHEFVSTLLSRSTYPNLFDAHPPFQIDGNFGGTAGIAEMLLQSHLQELHLLPALPQVWNKGIVKGLRARGGYTVDMHWQQGQLVEVTVESQFHGTCRLVSAIALQLEDPLTASTLIEPDDQQSDFVIEFTAEAGRSYTLHTKV</sequence>
<comment type="caution">
    <text evidence="4">The sequence shown here is derived from an EMBL/GenBank/DDBJ whole genome shotgun (WGS) entry which is preliminary data.</text>
</comment>
<dbReference type="PANTHER" id="PTHR31084">
    <property type="entry name" value="ALPHA-L-FUCOSIDASE 2"/>
    <property type="match status" value="1"/>
</dbReference>
<dbReference type="GO" id="GO:0016787">
    <property type="term" value="F:hydrolase activity"/>
    <property type="evidence" value="ECO:0007669"/>
    <property type="project" value="UniProtKB-KW"/>
</dbReference>
<reference evidence="5" key="1">
    <citation type="journal article" date="2019" name="Int. J. Syst. Evol. Microbiol.">
        <title>The Global Catalogue of Microorganisms (GCM) 10K type strain sequencing project: providing services to taxonomists for standard genome sequencing and annotation.</title>
        <authorList>
            <consortium name="The Broad Institute Genomics Platform"/>
            <consortium name="The Broad Institute Genome Sequencing Center for Infectious Disease"/>
            <person name="Wu L."/>
            <person name="Ma J."/>
        </authorList>
    </citation>
    <scope>NUCLEOTIDE SEQUENCE [LARGE SCALE GENOMIC DNA]</scope>
    <source>
        <strain evidence="5">CGMCC 1.15067</strain>
    </source>
</reference>
<dbReference type="Pfam" id="PF21307">
    <property type="entry name" value="Glyco_hydro_95_C"/>
    <property type="match status" value="1"/>
</dbReference>
<keyword evidence="5" id="KW-1185">Reference proteome</keyword>
<dbReference type="EMBL" id="JBHUGF010000006">
    <property type="protein sequence ID" value="MFD1988901.1"/>
    <property type="molecule type" value="Genomic_DNA"/>
</dbReference>
<feature type="domain" description="Alpha fucosidase A-like C-terminal" evidence="2">
    <location>
        <begin position="706"/>
        <end position="803"/>
    </location>
</feature>
<dbReference type="InterPro" id="IPR054363">
    <property type="entry name" value="GH95_cat"/>
</dbReference>